<organism evidence="5 6">
    <name type="scientific">Paludibaculum fermentans</name>
    <dbReference type="NCBI Taxonomy" id="1473598"/>
    <lineage>
        <taxon>Bacteria</taxon>
        <taxon>Pseudomonadati</taxon>
        <taxon>Acidobacteriota</taxon>
        <taxon>Terriglobia</taxon>
        <taxon>Bryobacterales</taxon>
        <taxon>Bryobacteraceae</taxon>
        <taxon>Paludibaculum</taxon>
    </lineage>
</organism>
<sequence>MKLIQLAPLCALVAQTLLAQAPVSYSASPDVDRVIEEAIKEDRIPGAVALIGQPGRILHFKAYGNRALVPSVEPMTLDTIFDAASLTKVVATTSSIMKLFDEGRIRLNDKVTVYLPGFQGGKSDITIRQLLTHFSGLRPDLTLTPEWSGYETGISKALVDKPVAEPGERMIYSDINFELLGEIVHKVSGVPLDEYARREIFLPLGMKESMFNPPASWKPRIAPTEMWKGAVLRGVVHDPTCRFMGGVAGHAGLFTTAMDLSRFATFMLNLGQVEGSRVVSPLTVRKFTEPQTPPLQTTMRGLGWDIDSPFSGNRGELFPIGSYGHTGFTGTSIWMDPYTKTYVILLTNSVHPHLRPATTALRAKVATIAAAAAGIDVQNVNLTGFNELLPARAVGRTVETLTGIDVLVQERFARLAGKRVGLITNHTGLTRTGERNIDVMLAGGVKLTALFSPEHGISGKEDQENVANAKDDKTGLPVYSLYKGEDRTPGQSVLKGVEVLVFDIQDIGTRFYTYPSTMKNAMKAAAAAKIPILILDRPNPITGLHVEGPVLEEDKLSFVGCATLPLRHGMTMGELARFLNEEDGIHARLEVVKLKNWRRADWFDATTLGWVDPSPNMRSLTAALLYPGIGMLEYAKNYSVGRGTDAPFEQVGADWINGPQLAAYLNHRMVPGVRFYPTRFTPAASNLKGKLVQGVRFVILDREGFSSLRLGLELAVALQKLYPGKIDVNLNRNLIGSNETMEAIGRGEDPRNLEPKLQEELQPFLEKRAKYLLYQ</sequence>
<dbReference type="InterPro" id="IPR048502">
    <property type="entry name" value="NamZ_N"/>
</dbReference>
<dbReference type="InterPro" id="IPR012338">
    <property type="entry name" value="Beta-lactam/transpept-like"/>
</dbReference>
<dbReference type="GO" id="GO:0033922">
    <property type="term" value="F:peptidoglycan beta-N-acetylmuramidase activity"/>
    <property type="evidence" value="ECO:0007669"/>
    <property type="project" value="InterPro"/>
</dbReference>
<feature type="domain" description="Peptidoglycan beta-N-acetylmuramidase NamZ N-terminal" evidence="3">
    <location>
        <begin position="420"/>
        <end position="620"/>
    </location>
</feature>
<feature type="domain" description="Beta-lactamase-related" evidence="2">
    <location>
        <begin position="31"/>
        <end position="365"/>
    </location>
</feature>
<dbReference type="Pfam" id="PF00144">
    <property type="entry name" value="Beta-lactamase"/>
    <property type="match status" value="1"/>
</dbReference>
<proteinExistence type="predicted"/>
<feature type="signal peptide" evidence="1">
    <location>
        <begin position="1"/>
        <end position="21"/>
    </location>
</feature>
<evidence type="ECO:0000259" key="3">
    <source>
        <dbReference type="Pfam" id="PF07075"/>
    </source>
</evidence>
<dbReference type="Gene3D" id="3.40.50.12170">
    <property type="entry name" value="Uncharacterised protein PF07075, DUF1343"/>
    <property type="match status" value="1"/>
</dbReference>
<accession>A0A7S7SL92</accession>
<dbReference type="Gene3D" id="3.90.1150.140">
    <property type="match status" value="1"/>
</dbReference>
<dbReference type="Gene3D" id="3.40.710.10">
    <property type="entry name" value="DD-peptidase/beta-lactamase superfamily"/>
    <property type="match status" value="1"/>
</dbReference>
<evidence type="ECO:0000259" key="2">
    <source>
        <dbReference type="Pfam" id="PF00144"/>
    </source>
</evidence>
<dbReference type="RefSeq" id="WP_194450816.1">
    <property type="nucleotide sequence ID" value="NZ_CP063849.1"/>
</dbReference>
<dbReference type="InterPro" id="IPR001466">
    <property type="entry name" value="Beta-lactam-related"/>
</dbReference>
<reference evidence="5 6" key="1">
    <citation type="submission" date="2020-10" db="EMBL/GenBank/DDBJ databases">
        <title>Complete genome sequence of Paludibaculum fermentans P105T, a facultatively anaerobic acidobacterium capable of dissimilatory Fe(III) reduction.</title>
        <authorList>
            <person name="Dedysh S.N."/>
            <person name="Beletsky A.V."/>
            <person name="Kulichevskaya I.S."/>
            <person name="Mardanov A.V."/>
            <person name="Ravin N.V."/>
        </authorList>
    </citation>
    <scope>NUCLEOTIDE SEQUENCE [LARGE SCALE GENOMIC DNA]</scope>
    <source>
        <strain evidence="5 6">P105</strain>
    </source>
</reference>
<dbReference type="SUPFAM" id="SSF56601">
    <property type="entry name" value="beta-lactamase/transpeptidase-like"/>
    <property type="match status" value="1"/>
</dbReference>
<dbReference type="EMBL" id="CP063849">
    <property type="protein sequence ID" value="QOY89154.1"/>
    <property type="molecule type" value="Genomic_DNA"/>
</dbReference>
<dbReference type="InterPro" id="IPR008302">
    <property type="entry name" value="NamZ"/>
</dbReference>
<dbReference type="KEGG" id="pfer:IRI77_04125"/>
<dbReference type="Pfam" id="PF20732">
    <property type="entry name" value="NamZ_C"/>
    <property type="match status" value="1"/>
</dbReference>
<dbReference type="Proteomes" id="UP000593892">
    <property type="component" value="Chromosome"/>
</dbReference>
<protein>
    <submittedName>
        <fullName evidence="5">DUF1343 domain-containing protein</fullName>
    </submittedName>
</protein>
<dbReference type="InterPro" id="IPR048503">
    <property type="entry name" value="NamZ_C"/>
</dbReference>
<name>A0A7S7SL92_PALFE</name>
<dbReference type="PANTHER" id="PTHR42915">
    <property type="entry name" value="HYPOTHETICAL 460 KDA PROTEIN IN FEUA-SIGW INTERGENIC REGION [PRECURSOR]"/>
    <property type="match status" value="1"/>
</dbReference>
<evidence type="ECO:0000313" key="6">
    <source>
        <dbReference type="Proteomes" id="UP000593892"/>
    </source>
</evidence>
<evidence type="ECO:0000256" key="1">
    <source>
        <dbReference type="SAM" id="SignalP"/>
    </source>
</evidence>
<evidence type="ECO:0000259" key="4">
    <source>
        <dbReference type="Pfam" id="PF20732"/>
    </source>
</evidence>
<keyword evidence="6" id="KW-1185">Reference proteome</keyword>
<dbReference type="Pfam" id="PF07075">
    <property type="entry name" value="NamZ_N"/>
    <property type="match status" value="1"/>
</dbReference>
<feature type="domain" description="Peptidoglycan beta-N-acetylmuramidase NamZ C-terminal" evidence="4">
    <location>
        <begin position="624"/>
        <end position="774"/>
    </location>
</feature>
<feature type="chain" id="PRO_5032355158" evidence="1">
    <location>
        <begin position="22"/>
        <end position="775"/>
    </location>
</feature>
<keyword evidence="1" id="KW-0732">Signal</keyword>
<evidence type="ECO:0000313" key="5">
    <source>
        <dbReference type="EMBL" id="QOY89154.1"/>
    </source>
</evidence>
<gene>
    <name evidence="5" type="ORF">IRI77_04125</name>
</gene>
<dbReference type="PANTHER" id="PTHR42915:SF1">
    <property type="entry name" value="PEPTIDOGLYCAN BETA-N-ACETYLMURAMIDASE NAMZ"/>
    <property type="match status" value="1"/>
</dbReference>
<dbReference type="AlphaFoldDB" id="A0A7S7SL92"/>